<dbReference type="Proteomes" id="UP001155380">
    <property type="component" value="Unassembled WGS sequence"/>
</dbReference>
<name>A0AAJ1C001_9HYPH</name>
<dbReference type="SUPFAM" id="SSF46689">
    <property type="entry name" value="Homeodomain-like"/>
    <property type="match status" value="1"/>
</dbReference>
<proteinExistence type="predicted"/>
<evidence type="ECO:0000259" key="2">
    <source>
        <dbReference type="PROSITE" id="PS50994"/>
    </source>
</evidence>
<feature type="coiled-coil region" evidence="1">
    <location>
        <begin position="53"/>
        <end position="80"/>
    </location>
</feature>
<dbReference type="InterPro" id="IPR025948">
    <property type="entry name" value="HTH-like_dom"/>
</dbReference>
<keyword evidence="1" id="KW-0175">Coiled coil</keyword>
<dbReference type="GO" id="GO:0004803">
    <property type="term" value="F:transposase activity"/>
    <property type="evidence" value="ECO:0007669"/>
    <property type="project" value="InterPro"/>
</dbReference>
<dbReference type="Pfam" id="PF13276">
    <property type="entry name" value="HTH_21"/>
    <property type="match status" value="1"/>
</dbReference>
<feature type="domain" description="Integrase catalytic" evidence="2">
    <location>
        <begin position="194"/>
        <end position="373"/>
    </location>
</feature>
<dbReference type="SUPFAM" id="SSF53098">
    <property type="entry name" value="Ribonuclease H-like"/>
    <property type="match status" value="1"/>
</dbReference>
<dbReference type="InterPro" id="IPR001584">
    <property type="entry name" value="Integrase_cat-core"/>
</dbReference>
<dbReference type="EMBL" id="JAMXLX010000008">
    <property type="protein sequence ID" value="MCO5959307.1"/>
    <property type="molecule type" value="Genomic_DNA"/>
</dbReference>
<dbReference type="Pfam" id="PF01527">
    <property type="entry name" value="HTH_Tnp_1"/>
    <property type="match status" value="1"/>
</dbReference>
<comment type="caution">
    <text evidence="3">The sequence shown here is derived from an EMBL/GenBank/DDBJ whole genome shotgun (WGS) entry which is preliminary data.</text>
</comment>
<evidence type="ECO:0000256" key="1">
    <source>
        <dbReference type="SAM" id="Coils"/>
    </source>
</evidence>
<dbReference type="NCBIfam" id="NF033516">
    <property type="entry name" value="transpos_IS3"/>
    <property type="match status" value="1"/>
</dbReference>
<dbReference type="InterPro" id="IPR002514">
    <property type="entry name" value="Transposase_8"/>
</dbReference>
<dbReference type="Gene3D" id="3.30.420.10">
    <property type="entry name" value="Ribonuclease H-like superfamily/Ribonuclease H"/>
    <property type="match status" value="1"/>
</dbReference>
<dbReference type="RefSeq" id="WP_250914883.1">
    <property type="nucleotide sequence ID" value="NZ_JAMXLX010000008.1"/>
</dbReference>
<protein>
    <submittedName>
        <fullName evidence="3">IS3 family transposase</fullName>
    </submittedName>
</protein>
<dbReference type="InterPro" id="IPR050900">
    <property type="entry name" value="Transposase_IS3/IS150/IS904"/>
</dbReference>
<evidence type="ECO:0000313" key="4">
    <source>
        <dbReference type="Proteomes" id="UP001155380"/>
    </source>
</evidence>
<dbReference type="GO" id="GO:0015074">
    <property type="term" value="P:DNA integration"/>
    <property type="evidence" value="ECO:0007669"/>
    <property type="project" value="InterPro"/>
</dbReference>
<dbReference type="Gene3D" id="1.10.10.60">
    <property type="entry name" value="Homeodomain-like"/>
    <property type="match status" value="1"/>
</dbReference>
<reference evidence="3" key="1">
    <citation type="submission" date="2022-06" db="EMBL/GenBank/DDBJ databases">
        <authorList>
            <person name="Sun Q."/>
        </authorList>
    </citation>
    <scope>NUCLEOTIDE SEQUENCE</scope>
    <source>
        <strain evidence="3">S101</strain>
    </source>
</reference>
<dbReference type="InterPro" id="IPR036397">
    <property type="entry name" value="RNaseH_sf"/>
</dbReference>
<dbReference type="AlphaFoldDB" id="A0AAJ1C001"/>
<sequence length="375" mass="43780">MGKANFTEEFKRDAVHQITERGYPVAEVSQRLGVSQHSLYEWKKKFGTSNGKGSDEAEEIRRLKRELARVTEERDNLKKSGRVLRQGCKVKYAFIAPHRLRFSVRAMCRLLHVHPSGFYAWLKNPLSKRASKDKRQTDLLFQAWQESGKVYGYRKLHDDLLDQGEMCCPNRVARLTRLAGIKAEIGYKRRPGIYGGRPSVVVDNALDRQFDVGAADKAWVTDITYIRTCEGFAYLAVVIDLYSRRVIGWAMQSRQTTDIVLQALLMAVWRRKPKNEVLVHSDQGSQFTSMDWASFLKHHNLVHSMSRRGNCHDNAVAESFFNLLKRERIRRRVYRSRDEVRQDVFDYIEMFYNPKRKHVRNGMLSSVEFERQQKT</sequence>
<dbReference type="PANTHER" id="PTHR46889:SF4">
    <property type="entry name" value="TRANSPOSASE INSO FOR INSERTION SEQUENCE ELEMENT IS911B-RELATED"/>
    <property type="match status" value="1"/>
</dbReference>
<dbReference type="InterPro" id="IPR009057">
    <property type="entry name" value="Homeodomain-like_sf"/>
</dbReference>
<dbReference type="Pfam" id="PF00665">
    <property type="entry name" value="rve"/>
    <property type="match status" value="1"/>
</dbReference>
<dbReference type="InterPro" id="IPR012337">
    <property type="entry name" value="RNaseH-like_sf"/>
</dbReference>
<dbReference type="PROSITE" id="PS50994">
    <property type="entry name" value="INTEGRASE"/>
    <property type="match status" value="1"/>
</dbReference>
<accession>A0AAJ1C001</accession>
<dbReference type="GO" id="GO:0003677">
    <property type="term" value="F:DNA binding"/>
    <property type="evidence" value="ECO:0007669"/>
    <property type="project" value="InterPro"/>
</dbReference>
<dbReference type="InterPro" id="IPR048020">
    <property type="entry name" value="Transpos_IS3"/>
</dbReference>
<gene>
    <name evidence="3" type="ORF">NBH21_21225</name>
</gene>
<dbReference type="Pfam" id="PF13333">
    <property type="entry name" value="rve_2"/>
    <property type="match status" value="1"/>
</dbReference>
<evidence type="ECO:0000313" key="3">
    <source>
        <dbReference type="EMBL" id="MCO5959307.1"/>
    </source>
</evidence>
<dbReference type="GO" id="GO:0006313">
    <property type="term" value="P:DNA transposition"/>
    <property type="evidence" value="ECO:0007669"/>
    <property type="project" value="InterPro"/>
</dbReference>
<dbReference type="PANTHER" id="PTHR46889">
    <property type="entry name" value="TRANSPOSASE INSF FOR INSERTION SEQUENCE IS3B-RELATED"/>
    <property type="match status" value="1"/>
</dbReference>
<organism evidence="3 4">
    <name type="scientific">Ciceribacter sichuanensis</name>
    <dbReference type="NCBI Taxonomy" id="2949647"/>
    <lineage>
        <taxon>Bacteria</taxon>
        <taxon>Pseudomonadati</taxon>
        <taxon>Pseudomonadota</taxon>
        <taxon>Alphaproteobacteria</taxon>
        <taxon>Hyphomicrobiales</taxon>
        <taxon>Rhizobiaceae</taxon>
        <taxon>Ciceribacter</taxon>
    </lineage>
</organism>